<sequence>MSIYLIRHAQSLGNVNGRVESHASIPLTEYGHQQAQNLAKTLPKAKQIYISPFLRTRLTAEPVLLRDQITPEVLNIHEFSYLSDRRCRNTTLEERKPWVDDYWSRADVNLITSDDAESFANFYYRVTEFMQHLDSLKSHYIDQHLLVFSHGQFLQLLKIMMAQKQVLSSTLMREFRYDLLNNQLDNAEFFIYK</sequence>
<reference evidence="2" key="1">
    <citation type="journal article" date="2020" name="MBio">
        <title>Horizontal gene transfer to a defensive symbiont with a reduced genome amongst a multipartite beetle microbiome.</title>
        <authorList>
            <person name="Waterworth S.C."/>
            <person name="Florez L.V."/>
            <person name="Rees E.R."/>
            <person name="Hertweck C."/>
            <person name="Kaltenpoth M."/>
            <person name="Kwan J.C."/>
        </authorList>
    </citation>
    <scope>NUCLEOTIDE SEQUENCE [LARGE SCALE GENOMIC DNA]</scope>
</reference>
<protein>
    <submittedName>
        <fullName evidence="1">Adenosylcobalamin/alpha-ribazole phosphatase</fullName>
    </submittedName>
</protein>
<name>A0A833PI42_ACIBZ</name>
<dbReference type="EMBL" id="WNDP01000005">
    <property type="protein sequence ID" value="KAF1027889.1"/>
    <property type="molecule type" value="Genomic_DNA"/>
</dbReference>
<dbReference type="InterPro" id="IPR029033">
    <property type="entry name" value="His_PPase_superfam"/>
</dbReference>
<accession>A0A833PI42</accession>
<dbReference type="GO" id="GO:0016791">
    <property type="term" value="F:phosphatase activity"/>
    <property type="evidence" value="ECO:0007669"/>
    <property type="project" value="TreeGrafter"/>
</dbReference>
<gene>
    <name evidence="1" type="primary">cobC</name>
    <name evidence="1" type="ORF">GAK29_00365</name>
</gene>
<evidence type="ECO:0000313" key="1">
    <source>
        <dbReference type="EMBL" id="KAF1027889.1"/>
    </source>
</evidence>
<dbReference type="Proteomes" id="UP000490535">
    <property type="component" value="Unassembled WGS sequence"/>
</dbReference>
<dbReference type="Gene3D" id="3.40.50.1240">
    <property type="entry name" value="Phosphoglycerate mutase-like"/>
    <property type="match status" value="1"/>
</dbReference>
<dbReference type="AlphaFoldDB" id="A0A833PI42"/>
<comment type="caution">
    <text evidence="1">The sequence shown here is derived from an EMBL/GenBank/DDBJ whole genome shotgun (WGS) entry which is preliminary data.</text>
</comment>
<dbReference type="SUPFAM" id="SSF53254">
    <property type="entry name" value="Phosphoglycerate mutase-like"/>
    <property type="match status" value="1"/>
</dbReference>
<dbReference type="InterPro" id="IPR050275">
    <property type="entry name" value="PGM_Phosphatase"/>
</dbReference>
<dbReference type="Pfam" id="PF00300">
    <property type="entry name" value="His_Phos_1"/>
    <property type="match status" value="1"/>
</dbReference>
<dbReference type="InterPro" id="IPR013078">
    <property type="entry name" value="His_Pase_superF_clade-1"/>
</dbReference>
<dbReference type="SMART" id="SM00855">
    <property type="entry name" value="PGAM"/>
    <property type="match status" value="1"/>
</dbReference>
<dbReference type="PANTHER" id="PTHR48100:SF10">
    <property type="entry name" value="2-CARBOXY-D-ARABINITOL-1-PHOSPHATASE-RELATED"/>
    <property type="match status" value="1"/>
</dbReference>
<dbReference type="CDD" id="cd07067">
    <property type="entry name" value="HP_PGM_like"/>
    <property type="match status" value="1"/>
</dbReference>
<dbReference type="PANTHER" id="PTHR48100">
    <property type="entry name" value="BROAD-SPECIFICITY PHOSPHATASE YOR283W-RELATED"/>
    <property type="match status" value="1"/>
</dbReference>
<evidence type="ECO:0000313" key="2">
    <source>
        <dbReference type="Proteomes" id="UP000490535"/>
    </source>
</evidence>
<proteinExistence type="predicted"/>
<organism evidence="1 2">
    <name type="scientific">Acinetobacter bereziniae</name>
    <name type="common">Acinetobacter genomosp. 10</name>
    <dbReference type="NCBI Taxonomy" id="106648"/>
    <lineage>
        <taxon>Bacteria</taxon>
        <taxon>Pseudomonadati</taxon>
        <taxon>Pseudomonadota</taxon>
        <taxon>Gammaproteobacteria</taxon>
        <taxon>Moraxellales</taxon>
        <taxon>Moraxellaceae</taxon>
        <taxon>Acinetobacter</taxon>
    </lineage>
</organism>